<protein>
    <submittedName>
        <fullName evidence="1">Uncharacterized protein</fullName>
    </submittedName>
</protein>
<proteinExistence type="predicted"/>
<reference evidence="1 2" key="1">
    <citation type="journal article" date="2012" name="Proc. Natl. Acad. Sci. U.S.A.">
        <title>Comparative genomics of Ceriporiopsis subvermispora and Phanerochaete chrysosporium provide insight into selective ligninolysis.</title>
        <authorList>
            <person name="Fernandez-Fueyo E."/>
            <person name="Ruiz-Duenas F.J."/>
            <person name="Ferreira P."/>
            <person name="Floudas D."/>
            <person name="Hibbett D.S."/>
            <person name="Canessa P."/>
            <person name="Larrondo L.F."/>
            <person name="James T.Y."/>
            <person name="Seelenfreund D."/>
            <person name="Lobos S."/>
            <person name="Polanco R."/>
            <person name="Tello M."/>
            <person name="Honda Y."/>
            <person name="Watanabe T."/>
            <person name="Watanabe T."/>
            <person name="Ryu J.S."/>
            <person name="Kubicek C.P."/>
            <person name="Schmoll M."/>
            <person name="Gaskell J."/>
            <person name="Hammel K.E."/>
            <person name="St John F.J."/>
            <person name="Vanden Wymelenberg A."/>
            <person name="Sabat G."/>
            <person name="Splinter BonDurant S."/>
            <person name="Syed K."/>
            <person name="Yadav J.S."/>
            <person name="Doddapaneni H."/>
            <person name="Subramanian V."/>
            <person name="Lavin J.L."/>
            <person name="Oguiza J.A."/>
            <person name="Perez G."/>
            <person name="Pisabarro A.G."/>
            <person name="Ramirez L."/>
            <person name="Santoyo F."/>
            <person name="Master E."/>
            <person name="Coutinho P.M."/>
            <person name="Henrissat B."/>
            <person name="Lombard V."/>
            <person name="Magnuson J.K."/>
            <person name="Kuees U."/>
            <person name="Hori C."/>
            <person name="Igarashi K."/>
            <person name="Samejima M."/>
            <person name="Held B.W."/>
            <person name="Barry K.W."/>
            <person name="LaButti K.M."/>
            <person name="Lapidus A."/>
            <person name="Lindquist E.A."/>
            <person name="Lucas S.M."/>
            <person name="Riley R."/>
            <person name="Salamov A.A."/>
            <person name="Hoffmeister D."/>
            <person name="Schwenk D."/>
            <person name="Hadar Y."/>
            <person name="Yarden O."/>
            <person name="de Vries R.P."/>
            <person name="Wiebenga A."/>
            <person name="Stenlid J."/>
            <person name="Eastwood D."/>
            <person name="Grigoriev I.V."/>
            <person name="Berka R.M."/>
            <person name="Blanchette R.A."/>
            <person name="Kersten P."/>
            <person name="Martinez A.T."/>
            <person name="Vicuna R."/>
            <person name="Cullen D."/>
        </authorList>
    </citation>
    <scope>NUCLEOTIDE SEQUENCE [LARGE SCALE GENOMIC DNA]</scope>
    <source>
        <strain evidence="1 2">B</strain>
    </source>
</reference>
<dbReference type="EMBL" id="KB446116">
    <property type="protein sequence ID" value="EMD30467.1"/>
    <property type="molecule type" value="Genomic_DNA"/>
</dbReference>
<gene>
    <name evidence="1" type="ORF">CERSUDRAFT_89760</name>
</gene>
<accession>M2QX10</accession>
<organism evidence="1 2">
    <name type="scientific">Ceriporiopsis subvermispora (strain B)</name>
    <name type="common">White-rot fungus</name>
    <name type="synonym">Gelatoporia subvermispora</name>
    <dbReference type="NCBI Taxonomy" id="914234"/>
    <lineage>
        <taxon>Eukaryota</taxon>
        <taxon>Fungi</taxon>
        <taxon>Dikarya</taxon>
        <taxon>Basidiomycota</taxon>
        <taxon>Agaricomycotina</taxon>
        <taxon>Agaricomycetes</taxon>
        <taxon>Polyporales</taxon>
        <taxon>Gelatoporiaceae</taxon>
        <taxon>Gelatoporia</taxon>
    </lineage>
</organism>
<dbReference type="AlphaFoldDB" id="M2QX10"/>
<sequence length="53" mass="5669">MSATADTPCDVHTCYVEPASRQPRLHIALDTTTRSGLHDVRRTGAASSSVESL</sequence>
<dbReference type="Proteomes" id="UP000016930">
    <property type="component" value="Unassembled WGS sequence"/>
</dbReference>
<dbReference type="HOGENOM" id="CLU_3074148_0_0_1"/>
<evidence type="ECO:0000313" key="1">
    <source>
        <dbReference type="EMBL" id="EMD30467.1"/>
    </source>
</evidence>
<name>M2QX10_CERS8</name>
<evidence type="ECO:0000313" key="2">
    <source>
        <dbReference type="Proteomes" id="UP000016930"/>
    </source>
</evidence>
<keyword evidence="2" id="KW-1185">Reference proteome</keyword>
<feature type="non-terminal residue" evidence="1">
    <location>
        <position position="53"/>
    </location>
</feature>